<evidence type="ECO:0000256" key="1">
    <source>
        <dbReference type="ARBA" id="ARBA00006484"/>
    </source>
</evidence>
<dbReference type="PRINTS" id="PR00081">
    <property type="entry name" value="GDHRDH"/>
</dbReference>
<dbReference type="PANTHER" id="PTHR43477:SF1">
    <property type="entry name" value="DIHYDROANTICAPSIN 7-DEHYDROGENASE"/>
    <property type="match status" value="1"/>
</dbReference>
<proteinExistence type="inferred from homology"/>
<dbReference type="OrthoDB" id="9787486at2"/>
<dbReference type="Pfam" id="PF13561">
    <property type="entry name" value="adh_short_C2"/>
    <property type="match status" value="1"/>
</dbReference>
<name>A0A1I4IX98_9BACI</name>
<dbReference type="SUPFAM" id="SSF51735">
    <property type="entry name" value="NAD(P)-binding Rossmann-fold domains"/>
    <property type="match status" value="1"/>
</dbReference>
<dbReference type="RefSeq" id="WP_091482117.1">
    <property type="nucleotide sequence ID" value="NZ_FOTR01000002.1"/>
</dbReference>
<dbReference type="InterPro" id="IPR036291">
    <property type="entry name" value="NAD(P)-bd_dom_sf"/>
</dbReference>
<accession>A0A1I4IX98</accession>
<comment type="similarity">
    <text evidence="1">Belongs to the short-chain dehydrogenases/reductases (SDR) family.</text>
</comment>
<reference evidence="4" key="1">
    <citation type="submission" date="2016-10" db="EMBL/GenBank/DDBJ databases">
        <authorList>
            <person name="Varghese N."/>
            <person name="Submissions S."/>
        </authorList>
    </citation>
    <scope>NUCLEOTIDE SEQUENCE [LARGE SCALE GENOMIC DNA]</scope>
    <source>
        <strain evidence="4">CGMCC 1.4250</strain>
    </source>
</reference>
<sequence>MKILLIGGTGTIGKSVAEKLKLDHEVIIASKSNGDYKVDLTSVESIEKMYKDIPNIDAVISATGASRFSDLSELTPEINEIAINSKLKGQVNLVLVGQHYINEGGSFTLTTGIMMDDPILKGSSAAMANGAVAGFVKSAAIELKRNIRINTVSPNVLEESIDKFGAFFKGFNPVPADKVANAFVKSVEGAQTGQVYKVY</sequence>
<dbReference type="Gene3D" id="3.40.50.720">
    <property type="entry name" value="NAD(P)-binding Rossmann-like Domain"/>
    <property type="match status" value="1"/>
</dbReference>
<organism evidence="3 4">
    <name type="scientific">Gracilibacillus orientalis</name>
    <dbReference type="NCBI Taxonomy" id="334253"/>
    <lineage>
        <taxon>Bacteria</taxon>
        <taxon>Bacillati</taxon>
        <taxon>Bacillota</taxon>
        <taxon>Bacilli</taxon>
        <taxon>Bacillales</taxon>
        <taxon>Bacillaceae</taxon>
        <taxon>Gracilibacillus</taxon>
    </lineage>
</organism>
<dbReference type="STRING" id="334253.SAMN04487943_102349"/>
<dbReference type="Proteomes" id="UP000198565">
    <property type="component" value="Unassembled WGS sequence"/>
</dbReference>
<dbReference type="InterPro" id="IPR002347">
    <property type="entry name" value="SDR_fam"/>
</dbReference>
<evidence type="ECO:0000256" key="2">
    <source>
        <dbReference type="ARBA" id="ARBA00023002"/>
    </source>
</evidence>
<keyword evidence="4" id="KW-1185">Reference proteome</keyword>
<evidence type="ECO:0000313" key="3">
    <source>
        <dbReference type="EMBL" id="SFL58989.1"/>
    </source>
</evidence>
<dbReference type="GO" id="GO:0016491">
    <property type="term" value="F:oxidoreductase activity"/>
    <property type="evidence" value="ECO:0007669"/>
    <property type="project" value="UniProtKB-KW"/>
</dbReference>
<dbReference type="CDD" id="cd11731">
    <property type="entry name" value="Lin1944_like_SDR_c"/>
    <property type="match status" value="1"/>
</dbReference>
<dbReference type="AlphaFoldDB" id="A0A1I4IX98"/>
<keyword evidence="2" id="KW-0560">Oxidoreductase</keyword>
<dbReference type="EMBL" id="FOTR01000002">
    <property type="protein sequence ID" value="SFL58989.1"/>
    <property type="molecule type" value="Genomic_DNA"/>
</dbReference>
<dbReference type="PANTHER" id="PTHR43477">
    <property type="entry name" value="DIHYDROANTICAPSIN 7-DEHYDROGENASE"/>
    <property type="match status" value="1"/>
</dbReference>
<evidence type="ECO:0000313" key="4">
    <source>
        <dbReference type="Proteomes" id="UP000198565"/>
    </source>
</evidence>
<dbReference type="NCBIfam" id="NF005754">
    <property type="entry name" value="PRK07578.1"/>
    <property type="match status" value="1"/>
</dbReference>
<dbReference type="InterPro" id="IPR051122">
    <property type="entry name" value="SDR_DHRS6-like"/>
</dbReference>
<gene>
    <name evidence="3" type="ORF">SAMN04487943_102349</name>
</gene>
<protein>
    <submittedName>
        <fullName evidence="3">NAD(P)-dependent dehydrogenase, short-chain alcohol dehydrogenase family</fullName>
    </submittedName>
</protein>